<organism evidence="3 4">
    <name type="scientific">Coprinopsis cinerea (strain Okayama-7 / 130 / ATCC MYA-4618 / FGSC 9003)</name>
    <name type="common">Inky cap fungus</name>
    <name type="synonym">Hormographiella aspergillata</name>
    <dbReference type="NCBI Taxonomy" id="240176"/>
    <lineage>
        <taxon>Eukaryota</taxon>
        <taxon>Fungi</taxon>
        <taxon>Dikarya</taxon>
        <taxon>Basidiomycota</taxon>
        <taxon>Agaricomycotina</taxon>
        <taxon>Agaricomycetes</taxon>
        <taxon>Agaricomycetidae</taxon>
        <taxon>Agaricales</taxon>
        <taxon>Agaricineae</taxon>
        <taxon>Psathyrellaceae</taxon>
        <taxon>Coprinopsis</taxon>
    </lineage>
</organism>
<feature type="compositionally biased region" description="Low complexity" evidence="1">
    <location>
        <begin position="161"/>
        <end position="175"/>
    </location>
</feature>
<evidence type="ECO:0000313" key="3">
    <source>
        <dbReference type="EMBL" id="EAU84435.1"/>
    </source>
</evidence>
<dbReference type="AlphaFoldDB" id="A8NYT7"/>
<feature type="compositionally biased region" description="Acidic residues" evidence="1">
    <location>
        <begin position="140"/>
        <end position="154"/>
    </location>
</feature>
<dbReference type="KEGG" id="cci:CC1G_01431"/>
<keyword evidence="4" id="KW-1185">Reference proteome</keyword>
<keyword evidence="2" id="KW-0732">Signal</keyword>
<dbReference type="GeneID" id="6014076"/>
<evidence type="ECO:0008006" key="5">
    <source>
        <dbReference type="Google" id="ProtNLM"/>
    </source>
</evidence>
<name>A8NYT7_COPC7</name>
<gene>
    <name evidence="3" type="ORF">CC1G_01431</name>
</gene>
<dbReference type="VEuPathDB" id="FungiDB:CC1G_01431"/>
<feature type="chain" id="PRO_5002724901" description="Extracellular membrane protein CFEM domain-containing protein" evidence="2">
    <location>
        <begin position="19"/>
        <end position="218"/>
    </location>
</feature>
<protein>
    <recommendedName>
        <fullName evidence="5">Extracellular membrane protein CFEM domain-containing protein</fullName>
    </recommendedName>
</protein>
<dbReference type="EMBL" id="AACS02000005">
    <property type="protein sequence ID" value="EAU84435.1"/>
    <property type="molecule type" value="Genomic_DNA"/>
</dbReference>
<evidence type="ECO:0000313" key="4">
    <source>
        <dbReference type="Proteomes" id="UP000001861"/>
    </source>
</evidence>
<feature type="region of interest" description="Disordered" evidence="1">
    <location>
        <begin position="125"/>
        <end position="196"/>
    </location>
</feature>
<evidence type="ECO:0000256" key="1">
    <source>
        <dbReference type="SAM" id="MobiDB-lite"/>
    </source>
</evidence>
<comment type="caution">
    <text evidence="3">The sequence shown here is derived from an EMBL/GenBank/DDBJ whole genome shotgun (WGS) entry which is preliminary data.</text>
</comment>
<proteinExistence type="predicted"/>
<feature type="signal peptide" evidence="2">
    <location>
        <begin position="1"/>
        <end position="18"/>
    </location>
</feature>
<dbReference type="RefSeq" id="XP_001837519.1">
    <property type="nucleotide sequence ID" value="XM_001837467.1"/>
</dbReference>
<dbReference type="Proteomes" id="UP000001861">
    <property type="component" value="Unassembled WGS sequence"/>
</dbReference>
<sequence length="218" mass="22917">MQLTHVLPAVVFATYASAAAAPRALNQLFARQIPEIDFTDLGSSVPASCRSDCSAAVRALNGCQEMTGNDALSCICSTRVFDSLLQCYPCIIEETTALSDDYAEAAMEGFTEGLAEGCVEMGFPVPGYEVPGGSPARPVDDDDEDFFDDEEDETPAPPPTRTRAPAGETTPTRVSRPPPVDDDDDSDRPQDILTGAGVKGTFNLGVAAVAAAGALFLF</sequence>
<dbReference type="InParanoid" id="A8NYT7"/>
<reference evidence="3 4" key="1">
    <citation type="journal article" date="2010" name="Proc. Natl. Acad. Sci. U.S.A.">
        <title>Insights into evolution of multicellular fungi from the assembled chromosomes of the mushroom Coprinopsis cinerea (Coprinus cinereus).</title>
        <authorList>
            <person name="Stajich J.E."/>
            <person name="Wilke S.K."/>
            <person name="Ahren D."/>
            <person name="Au C.H."/>
            <person name="Birren B.W."/>
            <person name="Borodovsky M."/>
            <person name="Burns C."/>
            <person name="Canback B."/>
            <person name="Casselton L.A."/>
            <person name="Cheng C.K."/>
            <person name="Deng J."/>
            <person name="Dietrich F.S."/>
            <person name="Fargo D.C."/>
            <person name="Farman M.L."/>
            <person name="Gathman A.C."/>
            <person name="Goldberg J."/>
            <person name="Guigo R."/>
            <person name="Hoegger P.J."/>
            <person name="Hooker J.B."/>
            <person name="Huggins A."/>
            <person name="James T.Y."/>
            <person name="Kamada T."/>
            <person name="Kilaru S."/>
            <person name="Kodira C."/>
            <person name="Kues U."/>
            <person name="Kupfer D."/>
            <person name="Kwan H.S."/>
            <person name="Lomsadze A."/>
            <person name="Li W."/>
            <person name="Lilly W.W."/>
            <person name="Ma L.J."/>
            <person name="Mackey A.J."/>
            <person name="Manning G."/>
            <person name="Martin F."/>
            <person name="Muraguchi H."/>
            <person name="Natvig D.O."/>
            <person name="Palmerini H."/>
            <person name="Ramesh M.A."/>
            <person name="Rehmeyer C.J."/>
            <person name="Roe B.A."/>
            <person name="Shenoy N."/>
            <person name="Stanke M."/>
            <person name="Ter-Hovhannisyan V."/>
            <person name="Tunlid A."/>
            <person name="Velagapudi R."/>
            <person name="Vision T.J."/>
            <person name="Zeng Q."/>
            <person name="Zolan M.E."/>
            <person name="Pukkila P.J."/>
        </authorList>
    </citation>
    <scope>NUCLEOTIDE SEQUENCE [LARGE SCALE GENOMIC DNA]</scope>
    <source>
        <strain evidence="4">Okayama-7 / 130 / ATCC MYA-4618 / FGSC 9003</strain>
    </source>
</reference>
<accession>A8NYT7</accession>
<evidence type="ECO:0000256" key="2">
    <source>
        <dbReference type="SAM" id="SignalP"/>
    </source>
</evidence>